<evidence type="ECO:0000256" key="1">
    <source>
        <dbReference type="SAM" id="SignalP"/>
    </source>
</evidence>
<keyword evidence="3" id="KW-1185">Reference proteome</keyword>
<dbReference type="Pfam" id="PF01297">
    <property type="entry name" value="ZnuA"/>
    <property type="match status" value="1"/>
</dbReference>
<dbReference type="GO" id="GO:0030001">
    <property type="term" value="P:metal ion transport"/>
    <property type="evidence" value="ECO:0007669"/>
    <property type="project" value="InterPro"/>
</dbReference>
<dbReference type="InterPro" id="IPR006127">
    <property type="entry name" value="ZnuA-like"/>
</dbReference>
<feature type="chain" id="PRO_5026711680" evidence="1">
    <location>
        <begin position="20"/>
        <end position="284"/>
    </location>
</feature>
<dbReference type="Gene3D" id="3.40.50.1980">
    <property type="entry name" value="Nitrogenase molybdenum iron protein domain"/>
    <property type="match status" value="1"/>
</dbReference>
<organism evidence="2 3">
    <name type="scientific">Comamonas antarctica</name>
    <dbReference type="NCBI Taxonomy" id="2743470"/>
    <lineage>
        <taxon>Bacteria</taxon>
        <taxon>Pseudomonadati</taxon>
        <taxon>Pseudomonadota</taxon>
        <taxon>Betaproteobacteria</taxon>
        <taxon>Burkholderiales</taxon>
        <taxon>Comamonadaceae</taxon>
        <taxon>Comamonas</taxon>
    </lineage>
</organism>
<dbReference type="EMBL" id="CP054840">
    <property type="protein sequence ID" value="QKV55073.1"/>
    <property type="molecule type" value="Genomic_DNA"/>
</dbReference>
<dbReference type="PANTHER" id="PTHR42953">
    <property type="entry name" value="HIGH-AFFINITY ZINC UPTAKE SYSTEM PROTEIN ZNUA-RELATED"/>
    <property type="match status" value="1"/>
</dbReference>
<dbReference type="KEGG" id="aant:HUK68_15285"/>
<dbReference type="AlphaFoldDB" id="A0A6N1X9J0"/>
<accession>A0A6N1X9J0</accession>
<feature type="signal peptide" evidence="1">
    <location>
        <begin position="1"/>
        <end position="19"/>
    </location>
</feature>
<sequence>MLNLLLAAAALLAGVAAQAQAPAKAVQVLAAHPVAHGLAAQLAEGSGISVARAAPASLPPARLLAYFDGRGAKALAQAAAGADAVITLRSLWPQDPLYPLARRANIRIVEIDAARPIDGALPGIALQPGAELGSHPWLHPVNLGRMADIVAADLERLSPRDAPSIARNLAGLKQRLVALSSKAEAALLAAPNLTVVSLSPRLDYLASAFNLELVPGSNEPQALAALVRSEGVAAVLHHEALAPELAKAATDAGAAVVVLAADGQDPVADLEVLATRVVDALRPR</sequence>
<dbReference type="InterPro" id="IPR050492">
    <property type="entry name" value="Bact_metal-bind_prot9"/>
</dbReference>
<proteinExistence type="predicted"/>
<dbReference type="RefSeq" id="WP_175504954.1">
    <property type="nucleotide sequence ID" value="NZ_CP054840.1"/>
</dbReference>
<evidence type="ECO:0000313" key="3">
    <source>
        <dbReference type="Proteomes" id="UP000509579"/>
    </source>
</evidence>
<protein>
    <submittedName>
        <fullName evidence="2">Zinc ABC transporter substrate-binding protein</fullName>
    </submittedName>
</protein>
<gene>
    <name evidence="2" type="ORF">HUK68_15285</name>
</gene>
<keyword evidence="1" id="KW-0732">Signal</keyword>
<evidence type="ECO:0000313" key="2">
    <source>
        <dbReference type="EMBL" id="QKV55073.1"/>
    </source>
</evidence>
<dbReference type="GO" id="GO:0046872">
    <property type="term" value="F:metal ion binding"/>
    <property type="evidence" value="ECO:0007669"/>
    <property type="project" value="InterPro"/>
</dbReference>
<dbReference type="Proteomes" id="UP000509579">
    <property type="component" value="Chromosome"/>
</dbReference>
<dbReference type="SUPFAM" id="SSF53807">
    <property type="entry name" value="Helical backbone' metal receptor"/>
    <property type="match status" value="1"/>
</dbReference>
<dbReference type="PANTHER" id="PTHR42953:SF4">
    <property type="entry name" value="METAL ABC TRANSPORTER SUBSTRATE-BINDING PROTEIN"/>
    <property type="match status" value="1"/>
</dbReference>
<name>A0A6N1X9J0_9BURK</name>
<reference evidence="2 3" key="1">
    <citation type="submission" date="2020-06" db="EMBL/GenBank/DDBJ databases">
        <title>Acidovorax antarctica sp. nov., isolated from Corinth ice sheet soil, Antarctic Fields Peninsula.</title>
        <authorList>
            <person name="Xu Q."/>
            <person name="Peng F."/>
        </authorList>
    </citation>
    <scope>NUCLEOTIDE SEQUENCE [LARGE SCALE GENOMIC DNA]</scope>
    <source>
        <strain evidence="2 3">16-35-5</strain>
    </source>
</reference>